<dbReference type="PANTHER" id="PTHR43540">
    <property type="entry name" value="PEROXYUREIDOACRYLATE/UREIDOACRYLATE AMIDOHYDROLASE-RELATED"/>
    <property type="match status" value="1"/>
</dbReference>
<dbReference type="HOGENOM" id="CLU_760641_0_0_6"/>
<evidence type="ECO:0000313" key="3">
    <source>
        <dbReference type="EMBL" id="AHF75227.1"/>
    </source>
</evidence>
<evidence type="ECO:0000256" key="1">
    <source>
        <dbReference type="ARBA" id="ARBA00022801"/>
    </source>
</evidence>
<dbReference type="PANTHER" id="PTHR43540:SF6">
    <property type="entry name" value="ISOCHORISMATASE-LIKE DOMAIN-CONTAINING PROTEIN"/>
    <property type="match status" value="1"/>
</dbReference>
<evidence type="ECO:0000313" key="4">
    <source>
        <dbReference type="Proteomes" id="UP000019028"/>
    </source>
</evidence>
<proteinExistence type="predicted"/>
<keyword evidence="1" id="KW-0378">Hydrolase</keyword>
<dbReference type="OrthoDB" id="9794942at2"/>
<dbReference type="EMBL" id="CP006569">
    <property type="protein sequence ID" value="AHF75227.1"/>
    <property type="molecule type" value="Genomic_DNA"/>
</dbReference>
<dbReference type="PATRIC" id="fig|1239307.3.peg.118"/>
<dbReference type="RefSeq" id="WP_025420378.1">
    <property type="nucleotide sequence ID" value="NZ_CP006569.1"/>
</dbReference>
<dbReference type="KEGG" id="sod:Sant_0110"/>
<protein>
    <submittedName>
        <fullName evidence="3">Isochorismatase family protein</fullName>
    </submittedName>
</protein>
<dbReference type="InterPro" id="IPR036380">
    <property type="entry name" value="Isochorismatase-like_sf"/>
</dbReference>
<keyword evidence="4" id="KW-1185">Reference proteome</keyword>
<dbReference type="GO" id="GO:0016787">
    <property type="term" value="F:hydrolase activity"/>
    <property type="evidence" value="ECO:0007669"/>
    <property type="project" value="UniProtKB-KW"/>
</dbReference>
<dbReference type="Proteomes" id="UP000019028">
    <property type="component" value="Chromosome"/>
</dbReference>
<sequence length="339" mass="38251">MAQSALLIIDVQQSFEHRPFWSEAELPAFQQALLELIDQCRERGVALVDVFHTADSGPFHPDSGWVKPMTFLRHQADVRITKRVHNALTDSGLHEWLQEQGISRLIIAGLRTEQCCETTARVASDLGYQVTFVTEATLTFPMRHGGQTLSSAELKHRTETVLVDRFAAIRDVAGCLADLAAASAEAPPTPVAFRPQPYQPRSITPQEPLTLSGWRLKRYRLRYPLAGGVSCFEAAWPQLTAWLPPDAQRADSAGIGVMIEHQGRERDYLVLGVWDNENELRIKIWVTDGGSWRLARNESFCVWDMQVLAFERDAYVSTMLCRQPNVDAWLARTLRNDVE</sequence>
<dbReference type="InterPro" id="IPR000868">
    <property type="entry name" value="Isochorismatase-like_dom"/>
</dbReference>
<evidence type="ECO:0000259" key="2">
    <source>
        <dbReference type="Pfam" id="PF00857"/>
    </source>
</evidence>
<accession>W0HRQ5</accession>
<dbReference type="InterPro" id="IPR050272">
    <property type="entry name" value="Isochorismatase-like_hydrls"/>
</dbReference>
<dbReference type="Pfam" id="PF00857">
    <property type="entry name" value="Isochorismatase"/>
    <property type="match status" value="1"/>
</dbReference>
<dbReference type="AlphaFoldDB" id="W0HRQ5"/>
<organism evidence="3 4">
    <name type="scientific">Sodalis praecaptivus</name>
    <dbReference type="NCBI Taxonomy" id="1239307"/>
    <lineage>
        <taxon>Bacteria</taxon>
        <taxon>Pseudomonadati</taxon>
        <taxon>Pseudomonadota</taxon>
        <taxon>Gammaproteobacteria</taxon>
        <taxon>Enterobacterales</taxon>
        <taxon>Bruguierivoracaceae</taxon>
        <taxon>Sodalis</taxon>
    </lineage>
</organism>
<name>W0HRQ5_9GAMM</name>
<reference evidence="3 4" key="1">
    <citation type="journal article" date="2014" name="Genome Biol. Evol.">
        <title>Genome degeneration and adaptation in a nascent stage of symbiosis.</title>
        <authorList>
            <person name="Oakeson K.F."/>
            <person name="Gil R."/>
            <person name="Clayton A.L."/>
            <person name="Dunn D.M."/>
            <person name="von Niederhausern A.C."/>
            <person name="Hamil C."/>
            <person name="Aoyagi A."/>
            <person name="Duval B."/>
            <person name="Baca A."/>
            <person name="Silva F.J."/>
            <person name="Vallier A."/>
            <person name="Jackson D.G."/>
            <person name="Latorre A."/>
            <person name="Weiss R.B."/>
            <person name="Heddi A."/>
            <person name="Moya A."/>
            <person name="Dale C."/>
        </authorList>
    </citation>
    <scope>NUCLEOTIDE SEQUENCE [LARGE SCALE GENOMIC DNA]</scope>
    <source>
        <strain evidence="3 4">HS1</strain>
    </source>
</reference>
<feature type="domain" description="Isochorismatase-like" evidence="2">
    <location>
        <begin position="4"/>
        <end position="161"/>
    </location>
</feature>
<dbReference type="SUPFAM" id="SSF52499">
    <property type="entry name" value="Isochorismatase-like hydrolases"/>
    <property type="match status" value="1"/>
</dbReference>
<gene>
    <name evidence="3" type="ORF">Sant_0110</name>
</gene>
<dbReference type="Gene3D" id="3.40.50.850">
    <property type="entry name" value="Isochorismatase-like"/>
    <property type="match status" value="1"/>
</dbReference>